<name>A0A9P5S3I2_9FUNG</name>
<evidence type="ECO:0000313" key="2">
    <source>
        <dbReference type="Proteomes" id="UP000748756"/>
    </source>
</evidence>
<gene>
    <name evidence="1" type="ORF">BG015_006235</name>
</gene>
<evidence type="ECO:0008006" key="3">
    <source>
        <dbReference type="Google" id="ProtNLM"/>
    </source>
</evidence>
<dbReference type="InterPro" id="IPR032675">
    <property type="entry name" value="LRR_dom_sf"/>
</dbReference>
<dbReference type="EMBL" id="JAAAUQ010000295">
    <property type="protein sequence ID" value="KAF9151780.1"/>
    <property type="molecule type" value="Genomic_DNA"/>
</dbReference>
<keyword evidence="2" id="KW-1185">Reference proteome</keyword>
<dbReference type="OrthoDB" id="2442351at2759"/>
<dbReference type="Proteomes" id="UP000748756">
    <property type="component" value="Unassembled WGS sequence"/>
</dbReference>
<reference evidence="1" key="1">
    <citation type="journal article" date="2020" name="Fungal Divers.">
        <title>Resolving the Mortierellaceae phylogeny through synthesis of multi-gene phylogenetics and phylogenomics.</title>
        <authorList>
            <person name="Vandepol N."/>
            <person name="Liber J."/>
            <person name="Desiro A."/>
            <person name="Na H."/>
            <person name="Kennedy M."/>
            <person name="Barry K."/>
            <person name="Grigoriev I.V."/>
            <person name="Miller A.N."/>
            <person name="O'Donnell K."/>
            <person name="Stajich J.E."/>
            <person name="Bonito G."/>
        </authorList>
    </citation>
    <scope>NUCLEOTIDE SEQUENCE</scope>
    <source>
        <strain evidence="1">NRRL 6426</strain>
    </source>
</reference>
<dbReference type="Gene3D" id="3.80.10.10">
    <property type="entry name" value="Ribonuclease Inhibitor"/>
    <property type="match status" value="1"/>
</dbReference>
<dbReference type="AlphaFoldDB" id="A0A9P5S3I2"/>
<sequence length="608" mass="68958">MTPSSCHWVFDLPELLELLLSRLGRTDLSRLSRTNQTMHARCSPSLFQDINEYDAAKIFASIPSTMAFGRNTPHVRKLALGPDELAYYYDCVQVFEEFKMQTLDTHSGLRQSWLSPPDSSACQLVALPPITRLSQFSMCSYTGLINSFKMRSSRDSRASLLRLCWLLSLNLHLTRLSVTYIDIVDVRSCHLLANTIIGLDSIKDLYLEIGCKGQIGYQLGKDLLHRLRPTIRRFRFKPYDLWFGDPGLNGDADDDLVLAPRRQRPLINLMDLHLLNIREQTSKADLFSIFKCCPNIEQLSISGFISHLNVETIGEFIGKECPKLWRLGCERGDMGSSGSLSYYIMKALPPQQVTNLRDIGLHSDLSHPAAIPAIHQHSTTLREIIIGRYNGSSRMASTVIFDTCINLERLKMYIGGGGVYMDLADAQGSFWRCTKLRSLSLNMSGCELPPVGAEDLPYYERPTPIAFSQTETDHFAQLERFYIQIGRLAELRELSLTMDKFDGDDEIDEIWPGMLMSFPAMLSLGNTLEGRPGYLGHLAGLTKLKYLWVRVDAEETKRTVGWKEVTWMSEHWPGLGCTELFEDKTDTTAPFAWLQNQRMHSRLVLTMA</sequence>
<comment type="caution">
    <text evidence="1">The sequence shown here is derived from an EMBL/GenBank/DDBJ whole genome shotgun (WGS) entry which is preliminary data.</text>
</comment>
<accession>A0A9P5S3I2</accession>
<protein>
    <recommendedName>
        <fullName evidence="3">F-box domain-containing protein</fullName>
    </recommendedName>
</protein>
<organism evidence="1 2">
    <name type="scientific">Linnemannia schmuckeri</name>
    <dbReference type="NCBI Taxonomy" id="64567"/>
    <lineage>
        <taxon>Eukaryota</taxon>
        <taxon>Fungi</taxon>
        <taxon>Fungi incertae sedis</taxon>
        <taxon>Mucoromycota</taxon>
        <taxon>Mortierellomycotina</taxon>
        <taxon>Mortierellomycetes</taxon>
        <taxon>Mortierellales</taxon>
        <taxon>Mortierellaceae</taxon>
        <taxon>Linnemannia</taxon>
    </lineage>
</organism>
<proteinExistence type="predicted"/>
<dbReference type="SUPFAM" id="SSF52047">
    <property type="entry name" value="RNI-like"/>
    <property type="match status" value="1"/>
</dbReference>
<evidence type="ECO:0000313" key="1">
    <source>
        <dbReference type="EMBL" id="KAF9151780.1"/>
    </source>
</evidence>